<reference evidence="2 3" key="1">
    <citation type="submission" date="2016-11" db="EMBL/GenBank/DDBJ databases">
        <authorList>
            <person name="Jaros S."/>
            <person name="Januszkiewicz K."/>
            <person name="Wedrychowicz H."/>
        </authorList>
    </citation>
    <scope>NUCLEOTIDE SEQUENCE [LARGE SCALE GENOMIC DNA]</scope>
    <source>
        <strain evidence="2 3">DSM 44666</strain>
    </source>
</reference>
<proteinExistence type="predicted"/>
<sequence length="837" mass="96469">MNEHFSTLDSWLNRSDMDMTFASYLEDVLNRENKREVIFTLHAIANGVVAGIAGKDLSHFPQSKQPTKFHQAFLLYDHAYQWGRYFVTGDAHSSSEFDKTNAPKSPVEIPYIFDKRFEEELILKKLGNLSNQEFAVEKWKTFFIGFFLRVQNKREVNLPILMKLLSQYETWKQELKLPALPLYFQAGKRLAKETPHTHFDLYKTGDQRVAATIPEFVLTIIEQNRGDLLQILLDEDGHYTNKAEQLLNDVGKQLLTGSYDLDQLNKQLDSLSIHDFPTLSKDERKKYDLPLLAVRIPIQGDPTLFFSFAAGFLFRKRYPHANFTQEIASLDKISFVTKGFLLANRLYPNPQKKFLEIENQYSLPIHMTKNDQLAKQEKEQGTISDILEEAINRKNSYFLWALSQGFADQIRSKSIETSTWEAADNSWFGIFEKEKITTGFYQSGIYQSIVHQKAVEADDTLFLQAYALGQQIAGKDSSENLTVDFDLIASQHHGFRYRFHTSFPEELKLDNFAAFLIGYSSYGAAKEEIAKQYLGNLGITDQGTFIFTKNESDDKAPISIKAGREFAAKCNEYHNYIRIARPDKFPEKLLPLLRKIIRTERSDLFDLFLRGAIGDKEKPKNNLEQIIWQAGQYFSTPELCSTDFLTTATKQLHIIIKQPNKHRDYPDIPKSVFEAFTRTFHTYQEKEHAKRDQLNVMNHFILGYNFISSNHTPSKDNTNYTHYHLIELLQRTAYIGLGFSFSIADLSNNELQTIFDGVEYAKKSIKTQEKTNPLPIHHAKEENTNKRGSRSRGRRRRNGEQKTNTQKTPSPHPQDQPSPPLVNSSLSRLDNGTRESS</sequence>
<feature type="compositionally biased region" description="Pro residues" evidence="1">
    <location>
        <begin position="810"/>
        <end position="820"/>
    </location>
</feature>
<accession>A0A1M5B0T8</accession>
<evidence type="ECO:0000313" key="3">
    <source>
        <dbReference type="Proteomes" id="UP000184476"/>
    </source>
</evidence>
<evidence type="ECO:0000256" key="1">
    <source>
        <dbReference type="SAM" id="MobiDB-lite"/>
    </source>
</evidence>
<name>A0A1M5B0T8_9BACL</name>
<protein>
    <submittedName>
        <fullName evidence="2">Uncharacterized protein</fullName>
    </submittedName>
</protein>
<dbReference type="AlphaFoldDB" id="A0A1M5B0T8"/>
<keyword evidence="3" id="KW-1185">Reference proteome</keyword>
<feature type="compositionally biased region" description="Basic residues" evidence="1">
    <location>
        <begin position="787"/>
        <end position="797"/>
    </location>
</feature>
<dbReference type="RefSeq" id="WP_073157872.1">
    <property type="nucleotide sequence ID" value="NZ_FQVL01000017.1"/>
</dbReference>
<dbReference type="Proteomes" id="UP000184476">
    <property type="component" value="Unassembled WGS sequence"/>
</dbReference>
<feature type="compositionally biased region" description="Polar residues" evidence="1">
    <location>
        <begin position="821"/>
        <end position="830"/>
    </location>
</feature>
<organism evidence="2 3">
    <name type="scientific">Seinonella peptonophila</name>
    <dbReference type="NCBI Taxonomy" id="112248"/>
    <lineage>
        <taxon>Bacteria</taxon>
        <taxon>Bacillati</taxon>
        <taxon>Bacillota</taxon>
        <taxon>Bacilli</taxon>
        <taxon>Bacillales</taxon>
        <taxon>Thermoactinomycetaceae</taxon>
        <taxon>Seinonella</taxon>
    </lineage>
</organism>
<evidence type="ECO:0000313" key="2">
    <source>
        <dbReference type="EMBL" id="SHF36181.1"/>
    </source>
</evidence>
<feature type="region of interest" description="Disordered" evidence="1">
    <location>
        <begin position="766"/>
        <end position="837"/>
    </location>
</feature>
<gene>
    <name evidence="2" type="ORF">SAMN05444392_11724</name>
</gene>
<dbReference type="EMBL" id="FQVL01000017">
    <property type="protein sequence ID" value="SHF36181.1"/>
    <property type="molecule type" value="Genomic_DNA"/>
</dbReference>
<dbReference type="STRING" id="112248.SAMN05444392_11724"/>